<evidence type="ECO:0000313" key="3">
    <source>
        <dbReference type="Proteomes" id="UP000184314"/>
    </source>
</evidence>
<protein>
    <submittedName>
        <fullName evidence="2">Uncharacterized protein</fullName>
    </submittedName>
</protein>
<keyword evidence="3" id="KW-1185">Reference proteome</keyword>
<dbReference type="OrthoDB" id="1449985at2"/>
<evidence type="ECO:0000313" key="2">
    <source>
        <dbReference type="EMBL" id="SHJ55911.1"/>
    </source>
</evidence>
<gene>
    <name evidence="2" type="ORF">SAMN04488007_0714</name>
</gene>
<dbReference type="RefSeq" id="WP_073241310.1">
    <property type="nucleotide sequence ID" value="NZ_FQZX01000001.1"/>
</dbReference>
<dbReference type="EMBL" id="FQZX01000001">
    <property type="protein sequence ID" value="SHJ55911.1"/>
    <property type="molecule type" value="Genomic_DNA"/>
</dbReference>
<keyword evidence="1" id="KW-1133">Transmembrane helix</keyword>
<reference evidence="3" key="1">
    <citation type="submission" date="2016-11" db="EMBL/GenBank/DDBJ databases">
        <authorList>
            <person name="Varghese N."/>
            <person name="Submissions S."/>
        </authorList>
    </citation>
    <scope>NUCLEOTIDE SEQUENCE [LARGE SCALE GENOMIC DNA]</scope>
    <source>
        <strain evidence="3">DSM 16478</strain>
    </source>
</reference>
<proteinExistence type="predicted"/>
<dbReference type="Proteomes" id="UP000184314">
    <property type="component" value="Unassembled WGS sequence"/>
</dbReference>
<accession>A0A1M6KAA4</accession>
<feature type="transmembrane region" description="Helical" evidence="1">
    <location>
        <begin position="5"/>
        <end position="23"/>
    </location>
</feature>
<keyword evidence="1" id="KW-0812">Transmembrane</keyword>
<dbReference type="STRING" id="228958.SAMN04488007_0714"/>
<feature type="transmembrane region" description="Helical" evidence="1">
    <location>
        <begin position="38"/>
        <end position="57"/>
    </location>
</feature>
<evidence type="ECO:0000256" key="1">
    <source>
        <dbReference type="SAM" id="Phobius"/>
    </source>
</evidence>
<name>A0A1M6KAA4_9FLAO</name>
<organism evidence="2 3">
    <name type="scientific">Maribacter aquivivus</name>
    <dbReference type="NCBI Taxonomy" id="228958"/>
    <lineage>
        <taxon>Bacteria</taxon>
        <taxon>Pseudomonadati</taxon>
        <taxon>Bacteroidota</taxon>
        <taxon>Flavobacteriia</taxon>
        <taxon>Flavobacteriales</taxon>
        <taxon>Flavobacteriaceae</taxon>
        <taxon>Maribacter</taxon>
    </lineage>
</organism>
<sequence>MKKSTISIIGMTIAVVTIVSTFIKNNDTGTLFGFEMDIWMYRLIWLALFGVILNGYLKERKNS</sequence>
<keyword evidence="1" id="KW-0472">Membrane</keyword>
<dbReference type="AlphaFoldDB" id="A0A1M6KAA4"/>